<comment type="caution">
    <text evidence="3">The sequence shown here is derived from an EMBL/GenBank/DDBJ whole genome shotgun (WGS) entry which is preliminary data.</text>
</comment>
<sequence>MPSRPIQTPRQQGETPENPDRSQSRTSNISKKRSTVQKRRARPAPERKKEAMHHVAQYWNECMRISEDERQEAALEVERLQTEISQREKRLNKSLSLLSERENEVKGVQKRCQELEHQENQSADENRRLNGEIDSLQGQLEESKKHADELKDKYRACRSKLNEAIAEHQALFKRSREFYQATKQELEKEKSHGATINDAIEIGRKKHEELKSRLGELRAQAEQEGHKKDRIVSGLEAKLQQQEAELIHERDSTIKLHQRIEDQVKIQEAVARVESQVQTLIEKSTNSEASGQVIEHLNLFKSNAATTMAIKPVIERLEKKIVSRILPAILTVISGQTQADKSAVGFSDEVLVRLEQIQSGIVNQGERRSQDRQNDEAVRREFFDHLGQINTQTFSAEKTFKQVGLHFMEWTQNQNRRAEEFETSLQDRIIQQLRDRESGISTLEQQLQSVADDYSNKIDAMKELILQSDDEAKEHLQKTIDGIRNTLENGFQEESSRSERELSRSEDFRVALESHLKEVKKKLITSSHNDADSGALLQALVKEQNTVAKLQQQLALLEREAKTSEDLREKWQRDIKTIGVLRGQLKEMSGRLPQMESMEAKFQNMTQISQMISSSANYLMEERSWVNQQLRVKSELESQGGSTDVTVSSNPQSMVTNAPTSLVDLWDPITGSSFQDESVSRKVVFNSPSGDTNSSCLPPSIEQEQLRRREAAAPRSILRSSGSSSQDSAQDSQLLKIPPNQSQYNRPVMGKASSVATNGKQGMIEQIQTKFVQPIPLQKSWELPTVADFERNIQPNRSDGDVTEKKHLLDSTKQDQSPSIKKLKVEDGASQSMQNLTRYRTRAKAAKRQPILKTYSCKQSSE</sequence>
<evidence type="ECO:0000256" key="2">
    <source>
        <dbReference type="SAM" id="MobiDB-lite"/>
    </source>
</evidence>
<feature type="compositionally biased region" description="Basic and acidic residues" evidence="2">
    <location>
        <begin position="798"/>
        <end position="813"/>
    </location>
</feature>
<feature type="coiled-coil region" evidence="1">
    <location>
        <begin position="200"/>
        <end position="252"/>
    </location>
</feature>
<gene>
    <name evidence="3" type="ORF">G7Z17_g9163</name>
</gene>
<evidence type="ECO:0000313" key="3">
    <source>
        <dbReference type="EMBL" id="KAF7545449.1"/>
    </source>
</evidence>
<dbReference type="Proteomes" id="UP000722485">
    <property type="component" value="Unassembled WGS sequence"/>
</dbReference>
<feature type="region of interest" description="Disordered" evidence="2">
    <location>
        <begin position="793"/>
        <end position="862"/>
    </location>
</feature>
<feature type="region of interest" description="Disordered" evidence="2">
    <location>
        <begin position="685"/>
        <end position="754"/>
    </location>
</feature>
<feature type="compositionally biased region" description="Basic residues" evidence="2">
    <location>
        <begin position="30"/>
        <end position="42"/>
    </location>
</feature>
<feature type="compositionally biased region" description="Basic and acidic residues" evidence="2">
    <location>
        <begin position="43"/>
        <end position="53"/>
    </location>
</feature>
<dbReference type="EMBL" id="JAANBB010000253">
    <property type="protein sequence ID" value="KAF7545449.1"/>
    <property type="molecule type" value="Genomic_DNA"/>
</dbReference>
<evidence type="ECO:0000313" key="4">
    <source>
        <dbReference type="Proteomes" id="UP000722485"/>
    </source>
</evidence>
<reference evidence="3" key="1">
    <citation type="submission" date="2020-03" db="EMBL/GenBank/DDBJ databases">
        <title>Draft Genome Sequence of Cylindrodendrum hubeiense.</title>
        <authorList>
            <person name="Buettner E."/>
            <person name="Kellner H."/>
        </authorList>
    </citation>
    <scope>NUCLEOTIDE SEQUENCE</scope>
    <source>
        <strain evidence="3">IHI 201604</strain>
    </source>
</reference>
<dbReference type="AlphaFoldDB" id="A0A9P5H9R6"/>
<protein>
    <submittedName>
        <fullName evidence="3">Uncharacterized protein</fullName>
    </submittedName>
</protein>
<organism evidence="3 4">
    <name type="scientific">Cylindrodendrum hubeiense</name>
    <dbReference type="NCBI Taxonomy" id="595255"/>
    <lineage>
        <taxon>Eukaryota</taxon>
        <taxon>Fungi</taxon>
        <taxon>Dikarya</taxon>
        <taxon>Ascomycota</taxon>
        <taxon>Pezizomycotina</taxon>
        <taxon>Sordariomycetes</taxon>
        <taxon>Hypocreomycetidae</taxon>
        <taxon>Hypocreales</taxon>
        <taxon>Nectriaceae</taxon>
        <taxon>Cylindrodendrum</taxon>
    </lineage>
</organism>
<proteinExistence type="predicted"/>
<feature type="compositionally biased region" description="Polar residues" evidence="2">
    <location>
        <begin position="686"/>
        <end position="697"/>
    </location>
</feature>
<evidence type="ECO:0000256" key="1">
    <source>
        <dbReference type="SAM" id="Coils"/>
    </source>
</evidence>
<feature type="compositionally biased region" description="Polar residues" evidence="2">
    <location>
        <begin position="1"/>
        <end position="15"/>
    </location>
</feature>
<dbReference type="OrthoDB" id="4848543at2759"/>
<feature type="compositionally biased region" description="Low complexity" evidence="2">
    <location>
        <begin position="720"/>
        <end position="733"/>
    </location>
</feature>
<feature type="coiled-coil region" evidence="1">
    <location>
        <begin position="540"/>
        <end position="574"/>
    </location>
</feature>
<feature type="region of interest" description="Disordered" evidence="2">
    <location>
        <begin position="1"/>
        <end position="53"/>
    </location>
</feature>
<keyword evidence="4" id="KW-1185">Reference proteome</keyword>
<accession>A0A9P5H9R6</accession>
<feature type="coiled-coil region" evidence="1">
    <location>
        <begin position="63"/>
        <end position="167"/>
    </location>
</feature>
<keyword evidence="1" id="KW-0175">Coiled coil</keyword>
<name>A0A9P5H9R6_9HYPO</name>